<accession>A0AAP0FY35</accession>
<keyword evidence="3" id="KW-1185">Reference proteome</keyword>
<keyword evidence="1" id="KW-1133">Transmembrane helix</keyword>
<sequence>MKKQLSKFPLSGWEVAAGLAVLASFMIGLLGVYLSMPPSDYSFLRLPRTLEELQTLSSIEASFGTVVTVVNAWVKPSFVKDYLTNIIRLNIKVDEVP</sequence>
<comment type="caution">
    <text evidence="2">The sequence shown here is derived from an EMBL/GenBank/DDBJ whole genome shotgun (WGS) entry which is preliminary data.</text>
</comment>
<proteinExistence type="predicted"/>
<keyword evidence="1" id="KW-0472">Membrane</keyword>
<gene>
    <name evidence="2" type="ORF">KSP39_PZI019268</name>
</gene>
<evidence type="ECO:0000313" key="2">
    <source>
        <dbReference type="EMBL" id="KAK8924067.1"/>
    </source>
</evidence>
<evidence type="ECO:0000256" key="1">
    <source>
        <dbReference type="SAM" id="Phobius"/>
    </source>
</evidence>
<name>A0AAP0FY35_9ASPA</name>
<keyword evidence="1" id="KW-0812">Transmembrane</keyword>
<evidence type="ECO:0000313" key="3">
    <source>
        <dbReference type="Proteomes" id="UP001418222"/>
    </source>
</evidence>
<dbReference type="EMBL" id="JBBWWQ010000017">
    <property type="protein sequence ID" value="KAK8924067.1"/>
    <property type="molecule type" value="Genomic_DNA"/>
</dbReference>
<organism evidence="2 3">
    <name type="scientific">Platanthera zijinensis</name>
    <dbReference type="NCBI Taxonomy" id="2320716"/>
    <lineage>
        <taxon>Eukaryota</taxon>
        <taxon>Viridiplantae</taxon>
        <taxon>Streptophyta</taxon>
        <taxon>Embryophyta</taxon>
        <taxon>Tracheophyta</taxon>
        <taxon>Spermatophyta</taxon>
        <taxon>Magnoliopsida</taxon>
        <taxon>Liliopsida</taxon>
        <taxon>Asparagales</taxon>
        <taxon>Orchidaceae</taxon>
        <taxon>Orchidoideae</taxon>
        <taxon>Orchideae</taxon>
        <taxon>Orchidinae</taxon>
        <taxon>Platanthera</taxon>
    </lineage>
</organism>
<dbReference type="AlphaFoldDB" id="A0AAP0FY35"/>
<reference evidence="2 3" key="1">
    <citation type="journal article" date="2022" name="Nat. Plants">
        <title>Genomes of leafy and leafless Platanthera orchids illuminate the evolution of mycoheterotrophy.</title>
        <authorList>
            <person name="Li M.H."/>
            <person name="Liu K.W."/>
            <person name="Li Z."/>
            <person name="Lu H.C."/>
            <person name="Ye Q.L."/>
            <person name="Zhang D."/>
            <person name="Wang J.Y."/>
            <person name="Li Y.F."/>
            <person name="Zhong Z.M."/>
            <person name="Liu X."/>
            <person name="Yu X."/>
            <person name="Liu D.K."/>
            <person name="Tu X.D."/>
            <person name="Liu B."/>
            <person name="Hao Y."/>
            <person name="Liao X.Y."/>
            <person name="Jiang Y.T."/>
            <person name="Sun W.H."/>
            <person name="Chen J."/>
            <person name="Chen Y.Q."/>
            <person name="Ai Y."/>
            <person name="Zhai J.W."/>
            <person name="Wu S.S."/>
            <person name="Zhou Z."/>
            <person name="Hsiao Y.Y."/>
            <person name="Wu W.L."/>
            <person name="Chen Y.Y."/>
            <person name="Lin Y.F."/>
            <person name="Hsu J.L."/>
            <person name="Li C.Y."/>
            <person name="Wang Z.W."/>
            <person name="Zhao X."/>
            <person name="Zhong W.Y."/>
            <person name="Ma X.K."/>
            <person name="Ma L."/>
            <person name="Huang J."/>
            <person name="Chen G.Z."/>
            <person name="Huang M.Z."/>
            <person name="Huang L."/>
            <person name="Peng D.H."/>
            <person name="Luo Y.B."/>
            <person name="Zou S.Q."/>
            <person name="Chen S.P."/>
            <person name="Lan S."/>
            <person name="Tsai W.C."/>
            <person name="Van de Peer Y."/>
            <person name="Liu Z.J."/>
        </authorList>
    </citation>
    <scope>NUCLEOTIDE SEQUENCE [LARGE SCALE GENOMIC DNA]</scope>
    <source>
        <strain evidence="2">Lor287</strain>
    </source>
</reference>
<dbReference type="Proteomes" id="UP001418222">
    <property type="component" value="Unassembled WGS sequence"/>
</dbReference>
<protein>
    <submittedName>
        <fullName evidence="2">Uncharacterized protein</fullName>
    </submittedName>
</protein>
<feature type="transmembrane region" description="Helical" evidence="1">
    <location>
        <begin position="12"/>
        <end position="36"/>
    </location>
</feature>